<dbReference type="Proteomes" id="UP001172082">
    <property type="component" value="Unassembled WGS sequence"/>
</dbReference>
<feature type="domain" description="Transposase DDE" evidence="1">
    <location>
        <begin position="3"/>
        <end position="51"/>
    </location>
</feature>
<evidence type="ECO:0000313" key="2">
    <source>
        <dbReference type="EMBL" id="MDN5204684.1"/>
    </source>
</evidence>
<organism evidence="2 3">
    <name type="scientific">Splendidivirga corallicola</name>
    <dbReference type="NCBI Taxonomy" id="3051826"/>
    <lineage>
        <taxon>Bacteria</taxon>
        <taxon>Pseudomonadati</taxon>
        <taxon>Bacteroidota</taxon>
        <taxon>Cytophagia</taxon>
        <taxon>Cytophagales</taxon>
        <taxon>Splendidivirgaceae</taxon>
        <taxon>Splendidivirga</taxon>
    </lineage>
</organism>
<proteinExistence type="predicted"/>
<dbReference type="InterPro" id="IPR025668">
    <property type="entry name" value="Tnp_DDE_dom"/>
</dbReference>
<gene>
    <name evidence="2" type="ORF">QQ008_25055</name>
</gene>
<dbReference type="EMBL" id="JAUJEA010000012">
    <property type="protein sequence ID" value="MDN5204684.1"/>
    <property type="molecule type" value="Genomic_DNA"/>
</dbReference>
<dbReference type="RefSeq" id="WP_346754764.1">
    <property type="nucleotide sequence ID" value="NZ_JAUJEA010000012.1"/>
</dbReference>
<comment type="caution">
    <text evidence="2">The sequence shown here is derived from an EMBL/GenBank/DDBJ whole genome shotgun (WGS) entry which is preliminary data.</text>
</comment>
<sequence length="91" mass="10554">MKYRSKRPIEVEALLGQMKSYNRFNRFTMHGLEKASLEFTLMALVHNLRKIASGITYPFSTLRTNIVTVKTLCQRFVKFQANIWSIKLGGI</sequence>
<accession>A0ABT8KV90</accession>
<protein>
    <submittedName>
        <fullName evidence="2">Transposase</fullName>
    </submittedName>
</protein>
<name>A0ABT8KV90_9BACT</name>
<evidence type="ECO:0000259" key="1">
    <source>
        <dbReference type="Pfam" id="PF13751"/>
    </source>
</evidence>
<keyword evidence="3" id="KW-1185">Reference proteome</keyword>
<evidence type="ECO:0000313" key="3">
    <source>
        <dbReference type="Proteomes" id="UP001172082"/>
    </source>
</evidence>
<dbReference type="Pfam" id="PF13751">
    <property type="entry name" value="DDE_Tnp_1_6"/>
    <property type="match status" value="1"/>
</dbReference>
<reference evidence="2" key="1">
    <citation type="submission" date="2023-06" db="EMBL/GenBank/DDBJ databases">
        <title>Genomic of Parafulvivirga corallium.</title>
        <authorList>
            <person name="Wang G."/>
        </authorList>
    </citation>
    <scope>NUCLEOTIDE SEQUENCE</scope>
    <source>
        <strain evidence="2">BMA10</strain>
    </source>
</reference>